<sequence length="198" mass="22160">MAMMPWADERAYLVSTTVVEQIASQRPMRYCIYESKNPNAPKAYVRRKRTLRGPGRILNMESRKPGTRENARIETTFESIQVRLDITDLVHAEHFPNEVYKCMMEEKYGIVGGCCNICQLSTNPKSNGVRQRVKIILIFSLVNSELVPPIFLVKGPLIAAQLAKGPVVTTPSPFPRKAGENKIESAGFAMSKSSVESQ</sequence>
<evidence type="ECO:0000256" key="1">
    <source>
        <dbReference type="SAM" id="MobiDB-lite"/>
    </source>
</evidence>
<reference evidence="2" key="2">
    <citation type="submission" date="2020-11" db="EMBL/GenBank/DDBJ databases">
        <authorList>
            <person name="McCartney M.A."/>
            <person name="Auch B."/>
            <person name="Kono T."/>
            <person name="Mallez S."/>
            <person name="Becker A."/>
            <person name="Gohl D.M."/>
            <person name="Silverstein K.A.T."/>
            <person name="Koren S."/>
            <person name="Bechman K.B."/>
            <person name="Herman A."/>
            <person name="Abrahante J.E."/>
            <person name="Garbe J."/>
        </authorList>
    </citation>
    <scope>NUCLEOTIDE SEQUENCE</scope>
    <source>
        <strain evidence="2">Duluth1</strain>
        <tissue evidence="2">Whole animal</tissue>
    </source>
</reference>
<proteinExistence type="predicted"/>
<keyword evidence="3" id="KW-1185">Reference proteome</keyword>
<dbReference type="EMBL" id="JAIWYP010000013">
    <property type="protein sequence ID" value="KAH3722151.1"/>
    <property type="molecule type" value="Genomic_DNA"/>
</dbReference>
<name>A0A9D4HMT1_DREPO</name>
<dbReference type="AlphaFoldDB" id="A0A9D4HMT1"/>
<evidence type="ECO:0000313" key="2">
    <source>
        <dbReference type="EMBL" id="KAH3722151.1"/>
    </source>
</evidence>
<accession>A0A9D4HMT1</accession>
<feature type="region of interest" description="Disordered" evidence="1">
    <location>
        <begin position="170"/>
        <end position="198"/>
    </location>
</feature>
<gene>
    <name evidence="2" type="ORF">DPMN_065104</name>
</gene>
<organism evidence="2 3">
    <name type="scientific">Dreissena polymorpha</name>
    <name type="common">Zebra mussel</name>
    <name type="synonym">Mytilus polymorpha</name>
    <dbReference type="NCBI Taxonomy" id="45954"/>
    <lineage>
        <taxon>Eukaryota</taxon>
        <taxon>Metazoa</taxon>
        <taxon>Spiralia</taxon>
        <taxon>Lophotrochozoa</taxon>
        <taxon>Mollusca</taxon>
        <taxon>Bivalvia</taxon>
        <taxon>Autobranchia</taxon>
        <taxon>Heteroconchia</taxon>
        <taxon>Euheterodonta</taxon>
        <taxon>Imparidentia</taxon>
        <taxon>Neoheterodontei</taxon>
        <taxon>Myida</taxon>
        <taxon>Dreissenoidea</taxon>
        <taxon>Dreissenidae</taxon>
        <taxon>Dreissena</taxon>
    </lineage>
</organism>
<reference evidence="2" key="1">
    <citation type="journal article" date="2019" name="bioRxiv">
        <title>The Genome of the Zebra Mussel, Dreissena polymorpha: A Resource for Invasive Species Research.</title>
        <authorList>
            <person name="McCartney M.A."/>
            <person name="Auch B."/>
            <person name="Kono T."/>
            <person name="Mallez S."/>
            <person name="Zhang Y."/>
            <person name="Obille A."/>
            <person name="Becker A."/>
            <person name="Abrahante J.E."/>
            <person name="Garbe J."/>
            <person name="Badalamenti J.P."/>
            <person name="Herman A."/>
            <person name="Mangelson H."/>
            <person name="Liachko I."/>
            <person name="Sullivan S."/>
            <person name="Sone E.D."/>
            <person name="Koren S."/>
            <person name="Silverstein K.A.T."/>
            <person name="Beckman K.B."/>
            <person name="Gohl D.M."/>
        </authorList>
    </citation>
    <scope>NUCLEOTIDE SEQUENCE</scope>
    <source>
        <strain evidence="2">Duluth1</strain>
        <tissue evidence="2">Whole animal</tissue>
    </source>
</reference>
<dbReference type="Proteomes" id="UP000828390">
    <property type="component" value="Unassembled WGS sequence"/>
</dbReference>
<protein>
    <submittedName>
        <fullName evidence="2">Uncharacterized protein</fullName>
    </submittedName>
</protein>
<comment type="caution">
    <text evidence="2">The sequence shown here is derived from an EMBL/GenBank/DDBJ whole genome shotgun (WGS) entry which is preliminary data.</text>
</comment>
<evidence type="ECO:0000313" key="3">
    <source>
        <dbReference type="Proteomes" id="UP000828390"/>
    </source>
</evidence>